<accession>A0A0P8W449</accession>
<organism evidence="3 4">
    <name type="scientific">Oxobacter pfennigii</name>
    <dbReference type="NCBI Taxonomy" id="36849"/>
    <lineage>
        <taxon>Bacteria</taxon>
        <taxon>Bacillati</taxon>
        <taxon>Bacillota</taxon>
        <taxon>Clostridia</taxon>
        <taxon>Eubacteriales</taxon>
        <taxon>Clostridiaceae</taxon>
        <taxon>Oxobacter</taxon>
    </lineage>
</organism>
<dbReference type="GO" id="GO:0005975">
    <property type="term" value="P:carbohydrate metabolic process"/>
    <property type="evidence" value="ECO:0007669"/>
    <property type="project" value="InterPro"/>
</dbReference>
<dbReference type="EMBL" id="LKET01000068">
    <property type="protein sequence ID" value="KPU42212.1"/>
    <property type="molecule type" value="Genomic_DNA"/>
</dbReference>
<dbReference type="InterPro" id="IPR002509">
    <property type="entry name" value="NODB_dom"/>
</dbReference>
<dbReference type="Pfam" id="PF01522">
    <property type="entry name" value="Polysacc_deac_1"/>
    <property type="match status" value="1"/>
</dbReference>
<dbReference type="InterPro" id="IPR050248">
    <property type="entry name" value="Polysacc_deacetylase_ArnD"/>
</dbReference>
<name>A0A0P8W449_9CLOT</name>
<dbReference type="GO" id="GO:0016810">
    <property type="term" value="F:hydrolase activity, acting on carbon-nitrogen (but not peptide) bonds"/>
    <property type="evidence" value="ECO:0007669"/>
    <property type="project" value="InterPro"/>
</dbReference>
<dbReference type="SUPFAM" id="SSF88713">
    <property type="entry name" value="Glycoside hydrolase/deacetylase"/>
    <property type="match status" value="1"/>
</dbReference>
<dbReference type="GO" id="GO:0016020">
    <property type="term" value="C:membrane"/>
    <property type="evidence" value="ECO:0007669"/>
    <property type="project" value="TreeGrafter"/>
</dbReference>
<evidence type="ECO:0000313" key="3">
    <source>
        <dbReference type="EMBL" id="KPU42212.1"/>
    </source>
</evidence>
<dbReference type="Proteomes" id="UP000050326">
    <property type="component" value="Unassembled WGS sequence"/>
</dbReference>
<dbReference type="PANTHER" id="PTHR10587:SF128">
    <property type="entry name" value="POLYSACCHARIDE DEACETYLASE PDAB-RELATED"/>
    <property type="match status" value="1"/>
</dbReference>
<reference evidence="3 4" key="1">
    <citation type="submission" date="2015-09" db="EMBL/GenBank/DDBJ databases">
        <title>Genome sequence of Oxobacter pfennigii DSM 3222.</title>
        <authorList>
            <person name="Poehlein A."/>
            <person name="Bengelsdorf F.R."/>
            <person name="Schiel-Bengelsdorf B."/>
            <person name="Duerre P."/>
            <person name="Daniel R."/>
        </authorList>
    </citation>
    <scope>NUCLEOTIDE SEQUENCE [LARGE SCALE GENOMIC DNA]</scope>
    <source>
        <strain evidence="3 4">DSM 3222</strain>
    </source>
</reference>
<dbReference type="InterPro" id="IPR011330">
    <property type="entry name" value="Glyco_hydro/deAcase_b/a-brl"/>
</dbReference>
<proteinExistence type="predicted"/>
<keyword evidence="4" id="KW-1185">Reference proteome</keyword>
<feature type="signal peptide" evidence="1">
    <location>
        <begin position="1"/>
        <end position="28"/>
    </location>
</feature>
<evidence type="ECO:0000313" key="4">
    <source>
        <dbReference type="Proteomes" id="UP000050326"/>
    </source>
</evidence>
<dbReference type="PROSITE" id="PS51677">
    <property type="entry name" value="NODB"/>
    <property type="match status" value="1"/>
</dbReference>
<sequence length="256" mass="29316">MQVLYIRKKYMTALIMAFVLAAAAFFYAKGPGKEDIGAFINNEKNMPIYSVDVPDKRVALTFNVAWGAEYTQEVIDILKRYNIKATFFLTGAWISKYPDEAEYIYKYGHDIGNHTTTNVALTNLSKSSIIKEIKDTEDRILKVTGIKTSLLRVPYGEYNERVILTANELGYNTIQWDVDSFDWTGILHKDIHERVIKNIGSGSILLFHCESKNTVEALPSIIEDLRKQGYKFITVTELLLKDNYYIDNSGRQRSLK</sequence>
<feature type="chain" id="PRO_5039165947" evidence="1">
    <location>
        <begin position="29"/>
        <end position="256"/>
    </location>
</feature>
<evidence type="ECO:0000256" key="1">
    <source>
        <dbReference type="SAM" id="SignalP"/>
    </source>
</evidence>
<dbReference type="PANTHER" id="PTHR10587">
    <property type="entry name" value="GLYCOSYL TRANSFERASE-RELATED"/>
    <property type="match status" value="1"/>
</dbReference>
<dbReference type="RefSeq" id="WP_054876948.1">
    <property type="nucleotide sequence ID" value="NZ_LKET01000068.1"/>
</dbReference>
<keyword evidence="1" id="KW-0732">Signal</keyword>
<dbReference type="EC" id="3.5.1.104" evidence="3"/>
<dbReference type="Gene3D" id="3.20.20.370">
    <property type="entry name" value="Glycoside hydrolase/deacetylase"/>
    <property type="match status" value="1"/>
</dbReference>
<dbReference type="OrthoDB" id="9806342at2"/>
<dbReference type="CDD" id="cd10917">
    <property type="entry name" value="CE4_NodB_like_6s_7s"/>
    <property type="match status" value="1"/>
</dbReference>
<protein>
    <submittedName>
        <fullName evidence="3">Peptidoglycan-N-acetylglucosamine deacetylase</fullName>
        <ecNumber evidence="3">3.5.1.104</ecNumber>
    </submittedName>
</protein>
<feature type="domain" description="NodB homology" evidence="2">
    <location>
        <begin position="56"/>
        <end position="233"/>
    </location>
</feature>
<comment type="caution">
    <text evidence="3">The sequence shown here is derived from an EMBL/GenBank/DDBJ whole genome shotgun (WGS) entry which is preliminary data.</text>
</comment>
<gene>
    <name evidence="3" type="primary">pgdA_3</name>
    <name evidence="3" type="ORF">OXPF_39960</name>
</gene>
<evidence type="ECO:0000259" key="2">
    <source>
        <dbReference type="PROSITE" id="PS51677"/>
    </source>
</evidence>
<dbReference type="STRING" id="36849.OXPF_39960"/>
<keyword evidence="3" id="KW-0378">Hydrolase</keyword>
<dbReference type="AlphaFoldDB" id="A0A0P8W449"/>